<dbReference type="RefSeq" id="WP_202083404.1">
    <property type="nucleotide sequence ID" value="NZ_JAERTZ010000015.1"/>
</dbReference>
<feature type="domain" description="ETF-QO/FixC ubiquinone-binding" evidence="13">
    <location>
        <begin position="212"/>
        <end position="305"/>
    </location>
</feature>
<reference evidence="15" key="1">
    <citation type="submission" date="2021-01" db="EMBL/GenBank/DDBJ databases">
        <title>Genome public.</title>
        <authorList>
            <person name="Liu C."/>
            <person name="Sun Q."/>
        </authorList>
    </citation>
    <scope>NUCLEOTIDE SEQUENCE [LARGE SCALE GENOMIC DNA]</scope>
    <source>
        <strain evidence="15">CGMCC 1.18722</strain>
    </source>
</reference>
<keyword evidence="15" id="KW-1185">Reference proteome</keyword>
<comment type="cofactor">
    <cofactor evidence="11">
        <name>[4Fe-4S] cluster</name>
        <dbReference type="ChEBI" id="CHEBI:49883"/>
    </cofactor>
    <text evidence="11">Binds 1 [4Fe-4S] cluster.</text>
</comment>
<keyword evidence="7 11" id="KW-0560">Oxidoreductase</keyword>
<evidence type="ECO:0000256" key="11">
    <source>
        <dbReference type="RuleBase" id="RU366068"/>
    </source>
</evidence>
<dbReference type="PRINTS" id="PR00420">
    <property type="entry name" value="RNGMNOXGNASE"/>
</dbReference>
<evidence type="ECO:0000256" key="3">
    <source>
        <dbReference type="ARBA" id="ARBA00022630"/>
    </source>
</evidence>
<feature type="domain" description="ETF-QO/FixX C-terminal" evidence="12">
    <location>
        <begin position="446"/>
        <end position="546"/>
    </location>
</feature>
<evidence type="ECO:0000256" key="6">
    <source>
        <dbReference type="ARBA" id="ARBA00022982"/>
    </source>
</evidence>
<dbReference type="Gene3D" id="3.30.9.90">
    <property type="match status" value="1"/>
</dbReference>
<organism evidence="14 15">
    <name type="scientific">Zobellella iuensis</name>
    <dbReference type="NCBI Taxonomy" id="2803811"/>
    <lineage>
        <taxon>Bacteria</taxon>
        <taxon>Pseudomonadati</taxon>
        <taxon>Pseudomonadota</taxon>
        <taxon>Gammaproteobacteria</taxon>
        <taxon>Aeromonadales</taxon>
        <taxon>Aeromonadaceae</taxon>
        <taxon>Zobellella</taxon>
    </lineage>
</organism>
<dbReference type="Pfam" id="PF13450">
    <property type="entry name" value="NAD_binding_8"/>
    <property type="match status" value="1"/>
</dbReference>
<comment type="cofactor">
    <cofactor evidence="1 11">
        <name>FAD</name>
        <dbReference type="ChEBI" id="CHEBI:57692"/>
    </cofactor>
</comment>
<keyword evidence="9 11" id="KW-0411">Iron-sulfur</keyword>
<sequence>MKREFMEFDVVVVGAGPAGLAAACRLALDARAEGRGISVCVVEKGAEVGAHILSGAVFNSRALDELFPDWRERGAPLHTRVAEDELYLLRDAHRARRLPAALVPESLHNGGHYIVSLGNLCRWLAEQAQALGVEVYPGFAAAEVLYREDGAVAGIVTGDMGRGRDGEPGPGFMPGMELRARYTLFAEGCRGHLGKQLIARFGLDRGRDPQHYGLGLKELWELDPAKYRPGRVIHGAGWPLGGEAGGGFFLYHGEGGQAVVGLIVDLDYRNPWLSPFEEFQRLKTHPLLAAQLEGGRRVAYGARAIAKGGFNALVQMTMPGALLIGCDAGTLDVARIKGSHTAMKSGLLAAEAVGRALAEGDEGGRELVDFERRYRDSWLFDELYRGRNAGPALRRLGPWAGGAFNWAEQTLFGGRLPFTLHCRRGDAEGLQPAAASRKIDYPRPDGVLSFDRLSSVHLANVGHREDQPCHLRLADPALPVRDNLPRYAEPAQRYCPAGVYEIVAGPAGERLQINGQNCLHCKSCDIKDPAGNISWTAPEGGGGPRYPNM</sequence>
<dbReference type="SUPFAM" id="SSF54373">
    <property type="entry name" value="FAD-linked reductases, C-terminal domain"/>
    <property type="match status" value="1"/>
</dbReference>
<evidence type="ECO:0000256" key="5">
    <source>
        <dbReference type="ARBA" id="ARBA00022827"/>
    </source>
</evidence>
<evidence type="ECO:0000256" key="7">
    <source>
        <dbReference type="ARBA" id="ARBA00023002"/>
    </source>
</evidence>
<dbReference type="Pfam" id="PF05187">
    <property type="entry name" value="Fer4_ETF_QO"/>
    <property type="match status" value="1"/>
</dbReference>
<comment type="function">
    <text evidence="11">Accepts electrons from ETF and reduces ubiquinone.</text>
</comment>
<dbReference type="SUPFAM" id="SSF51905">
    <property type="entry name" value="FAD/NAD(P)-binding domain"/>
    <property type="match status" value="1"/>
</dbReference>
<keyword evidence="5 11" id="KW-0274">FAD</keyword>
<dbReference type="PANTHER" id="PTHR10617">
    <property type="entry name" value="ELECTRON TRANSFER FLAVOPROTEIN-UBIQUINONE OXIDOREDUCTASE"/>
    <property type="match status" value="1"/>
</dbReference>
<keyword evidence="3 11" id="KW-0285">Flavoprotein</keyword>
<dbReference type="EMBL" id="JAERTZ010000015">
    <property type="protein sequence ID" value="MBL1376982.1"/>
    <property type="molecule type" value="Genomic_DNA"/>
</dbReference>
<dbReference type="Proteomes" id="UP000638570">
    <property type="component" value="Unassembled WGS sequence"/>
</dbReference>
<proteinExistence type="predicted"/>
<keyword evidence="4 11" id="KW-0479">Metal-binding</keyword>
<dbReference type="PANTHER" id="PTHR10617:SF107">
    <property type="entry name" value="ELECTRON TRANSFER FLAVOPROTEIN-UBIQUINONE OXIDOREDUCTASE, MITOCHONDRIAL"/>
    <property type="match status" value="1"/>
</dbReference>
<keyword evidence="10 11" id="KW-0830">Ubiquinone</keyword>
<evidence type="ECO:0000313" key="14">
    <source>
        <dbReference type="EMBL" id="MBL1376982.1"/>
    </source>
</evidence>
<name>A0ABS1QR28_9GAMM</name>
<dbReference type="Pfam" id="PF21162">
    <property type="entry name" value="ETFQO_UQ-bd"/>
    <property type="match status" value="1"/>
</dbReference>
<evidence type="ECO:0000256" key="8">
    <source>
        <dbReference type="ARBA" id="ARBA00023004"/>
    </source>
</evidence>
<protein>
    <recommendedName>
        <fullName evidence="11">Electron transfer flavoprotein-ubiquinone oxidoreductase</fullName>
        <shortName evidence="11">ETF-QO</shortName>
        <ecNumber evidence="11">1.5.5.1</ecNumber>
    </recommendedName>
</protein>
<evidence type="ECO:0000259" key="12">
    <source>
        <dbReference type="Pfam" id="PF05187"/>
    </source>
</evidence>
<dbReference type="PROSITE" id="PS51257">
    <property type="entry name" value="PROKAR_LIPOPROTEIN"/>
    <property type="match status" value="1"/>
</dbReference>
<comment type="catalytic activity">
    <reaction evidence="11">
        <text>a ubiquinone + reduced [electron-transfer flavoprotein] = a ubiquinol + oxidized [electron-transfer flavoprotein] + H(+)</text>
        <dbReference type="Rhea" id="RHEA:24052"/>
        <dbReference type="Rhea" id="RHEA-COMP:9565"/>
        <dbReference type="Rhea" id="RHEA-COMP:9566"/>
        <dbReference type="Rhea" id="RHEA-COMP:10685"/>
        <dbReference type="Rhea" id="RHEA-COMP:10686"/>
        <dbReference type="ChEBI" id="CHEBI:15378"/>
        <dbReference type="ChEBI" id="CHEBI:16389"/>
        <dbReference type="ChEBI" id="CHEBI:17976"/>
        <dbReference type="ChEBI" id="CHEBI:57692"/>
        <dbReference type="ChEBI" id="CHEBI:58307"/>
        <dbReference type="EC" id="1.5.5.1"/>
    </reaction>
</comment>
<evidence type="ECO:0000256" key="9">
    <source>
        <dbReference type="ARBA" id="ARBA00023014"/>
    </source>
</evidence>
<dbReference type="EC" id="1.5.5.1" evidence="11"/>
<keyword evidence="2 11" id="KW-0813">Transport</keyword>
<comment type="caution">
    <text evidence="14">The sequence shown here is derived from an EMBL/GenBank/DDBJ whole genome shotgun (WGS) entry which is preliminary data.</text>
</comment>
<dbReference type="Gene3D" id="3.50.50.60">
    <property type="entry name" value="FAD/NAD(P)-binding domain"/>
    <property type="match status" value="1"/>
</dbReference>
<keyword evidence="8 11" id="KW-0408">Iron</keyword>
<dbReference type="InterPro" id="IPR036188">
    <property type="entry name" value="FAD/NAD-bd_sf"/>
</dbReference>
<evidence type="ECO:0000256" key="4">
    <source>
        <dbReference type="ARBA" id="ARBA00022723"/>
    </source>
</evidence>
<dbReference type="InterPro" id="IPR007859">
    <property type="entry name" value="ETF-QO/FixX_C"/>
</dbReference>
<dbReference type="InterPro" id="IPR049398">
    <property type="entry name" value="ETF-QO/FixC_UQ-bd"/>
</dbReference>
<evidence type="ECO:0000256" key="10">
    <source>
        <dbReference type="ARBA" id="ARBA00023075"/>
    </source>
</evidence>
<dbReference type="InterPro" id="IPR040156">
    <property type="entry name" value="ETF-QO"/>
</dbReference>
<dbReference type="SUPFAM" id="SSF54862">
    <property type="entry name" value="4Fe-4S ferredoxins"/>
    <property type="match status" value="1"/>
</dbReference>
<evidence type="ECO:0000256" key="1">
    <source>
        <dbReference type="ARBA" id="ARBA00001974"/>
    </source>
</evidence>
<gene>
    <name evidence="14" type="ORF">JKV55_06490</name>
</gene>
<dbReference type="Gene3D" id="3.30.70.20">
    <property type="match status" value="1"/>
</dbReference>
<evidence type="ECO:0000313" key="15">
    <source>
        <dbReference type="Proteomes" id="UP000638570"/>
    </source>
</evidence>
<evidence type="ECO:0000259" key="13">
    <source>
        <dbReference type="Pfam" id="PF21162"/>
    </source>
</evidence>
<keyword evidence="6 11" id="KW-0249">Electron transport</keyword>
<evidence type="ECO:0000256" key="2">
    <source>
        <dbReference type="ARBA" id="ARBA00022448"/>
    </source>
</evidence>
<accession>A0ABS1QR28</accession>